<feature type="transmembrane region" description="Helical" evidence="1">
    <location>
        <begin position="173"/>
        <end position="192"/>
    </location>
</feature>
<sequence length="418" mass="46222">MLSSLQRTVGTERTIIRITMLLCCVVTFVRWPELLLNAQFWGEDGWNWWPEARTIGLPSLWLPHTGYLQTIDRIVALIAVPFPLTYGPTIFATAAFIFQVLPALFLISSRGASLCPSLFLRCAIGLAWCAIPNAREGYCNLTNTQWHLCILSFLIVMSGAPRRLSEWIFDCSMLTIGALSGPFSLVLAPVAALRVWQERSRASIIRFGLIAVGAVIQGLLIHATQRGVPANLGASPIAFVRLISSQVVLALTVGHTQLPSWYALGLWQIGVLPWIIFLVALWLSVSAMYRWPVMRMALFLTVLLLAACLSHPLESSDDTPVWRAMLIPDAGVRYLSDTCVFWITVVVVQALAAPWGWTKAAAMAILAIMVTTGIPRDWRMPADPDRGFYTIAHAYDKAPKGSSFTVPVRPNSQATYIK</sequence>
<dbReference type="Proteomes" id="UP000032671">
    <property type="component" value="Unassembled WGS sequence"/>
</dbReference>
<accession>A0A0D6N5W1</accession>
<dbReference type="STRING" id="1231339.Abci_017_279"/>
<dbReference type="EMBL" id="BJVU01000003">
    <property type="protein sequence ID" value="GEL58409.1"/>
    <property type="molecule type" value="Genomic_DNA"/>
</dbReference>
<keyword evidence="1" id="KW-0472">Membrane</keyword>
<evidence type="ECO:0000313" key="4">
    <source>
        <dbReference type="Proteomes" id="UP000032671"/>
    </source>
</evidence>
<keyword evidence="2" id="KW-0808">Transferase</keyword>
<dbReference type="EMBL" id="BAMV01000017">
    <property type="protein sequence ID" value="GAN61095.1"/>
    <property type="molecule type" value="Genomic_DNA"/>
</dbReference>
<reference evidence="3 5" key="2">
    <citation type="submission" date="2019-07" db="EMBL/GenBank/DDBJ databases">
        <title>Whole genome shotgun sequence of Acetobacter cibinongensis NBRC 16605.</title>
        <authorList>
            <person name="Hosoyama A."/>
            <person name="Uohara A."/>
            <person name="Ohji S."/>
            <person name="Ichikawa N."/>
        </authorList>
    </citation>
    <scope>NUCLEOTIDE SEQUENCE [LARGE SCALE GENOMIC DNA]</scope>
    <source>
        <strain evidence="3 5">NBRC 16605</strain>
    </source>
</reference>
<name>A0A0D6N5W1_9PROT</name>
<feature type="transmembrane region" description="Helical" evidence="1">
    <location>
        <begin position="261"/>
        <end position="284"/>
    </location>
</feature>
<accession>A0A6N3SPM1</accession>
<keyword evidence="5" id="KW-1185">Reference proteome</keyword>
<keyword evidence="1" id="KW-1133">Transmembrane helix</keyword>
<protein>
    <submittedName>
        <fullName evidence="2">Glucosyltransferase</fullName>
    </submittedName>
</protein>
<evidence type="ECO:0000313" key="2">
    <source>
        <dbReference type="EMBL" id="GAN61095.1"/>
    </source>
</evidence>
<evidence type="ECO:0000313" key="5">
    <source>
        <dbReference type="Proteomes" id="UP000321891"/>
    </source>
</evidence>
<dbReference type="RefSeq" id="WP_048839098.1">
    <property type="nucleotide sequence ID" value="NZ_BAMV01000017.1"/>
</dbReference>
<organism evidence="2 4">
    <name type="scientific">Acetobacter cibinongensis</name>
    <dbReference type="NCBI Taxonomy" id="146475"/>
    <lineage>
        <taxon>Bacteria</taxon>
        <taxon>Pseudomonadati</taxon>
        <taxon>Pseudomonadota</taxon>
        <taxon>Alphaproteobacteria</taxon>
        <taxon>Acetobacterales</taxon>
        <taxon>Acetobacteraceae</taxon>
        <taxon>Acetobacter</taxon>
    </lineage>
</organism>
<dbReference type="AlphaFoldDB" id="A0A0D6N5W1"/>
<evidence type="ECO:0000313" key="3">
    <source>
        <dbReference type="EMBL" id="GEL58409.1"/>
    </source>
</evidence>
<feature type="transmembrane region" description="Helical" evidence="1">
    <location>
        <begin position="340"/>
        <end position="370"/>
    </location>
</feature>
<dbReference type="Proteomes" id="UP000321891">
    <property type="component" value="Unassembled WGS sequence"/>
</dbReference>
<evidence type="ECO:0000256" key="1">
    <source>
        <dbReference type="SAM" id="Phobius"/>
    </source>
</evidence>
<feature type="transmembrane region" description="Helical" evidence="1">
    <location>
        <begin position="204"/>
        <end position="224"/>
    </location>
</feature>
<feature type="transmembrane region" description="Helical" evidence="1">
    <location>
        <begin position="296"/>
        <end position="313"/>
    </location>
</feature>
<gene>
    <name evidence="2" type="ORF">Abci_017_279</name>
    <name evidence="3" type="ORF">ACI01nite_10110</name>
</gene>
<keyword evidence="1" id="KW-0812">Transmembrane</keyword>
<comment type="caution">
    <text evidence="2">The sequence shown here is derived from an EMBL/GenBank/DDBJ whole genome shotgun (WGS) entry which is preliminary data.</text>
</comment>
<proteinExistence type="predicted"/>
<reference evidence="2 4" key="1">
    <citation type="submission" date="2012-11" db="EMBL/GenBank/DDBJ databases">
        <title>Whole genome sequence of Acetobacter cibinongensis 4H-1.</title>
        <authorList>
            <person name="Azuma Y."/>
            <person name="Higashiura N."/>
            <person name="Hirakawa H."/>
            <person name="Matsushita K."/>
        </authorList>
    </citation>
    <scope>NUCLEOTIDE SEQUENCE [LARGE SCALE GENOMIC DNA]</scope>
    <source>
        <strain evidence="2 4">4H-1</strain>
    </source>
</reference>
<dbReference type="GO" id="GO:0016740">
    <property type="term" value="F:transferase activity"/>
    <property type="evidence" value="ECO:0007669"/>
    <property type="project" value="UniProtKB-KW"/>
</dbReference>